<dbReference type="InParanoid" id="C5K4I3"/>
<proteinExistence type="predicted"/>
<gene>
    <name evidence="1" type="ORF">Pmar_PMAR024942</name>
</gene>
<reference evidence="1 2" key="1">
    <citation type="submission" date="2008-07" db="EMBL/GenBank/DDBJ databases">
        <authorList>
            <person name="El-Sayed N."/>
            <person name="Caler E."/>
            <person name="Inman J."/>
            <person name="Amedeo P."/>
            <person name="Hass B."/>
            <person name="Wortman J."/>
        </authorList>
    </citation>
    <scope>NUCLEOTIDE SEQUENCE [LARGE SCALE GENOMIC DNA]</scope>
    <source>
        <strain evidence="2">ATCC 50983 / TXsc</strain>
    </source>
</reference>
<protein>
    <submittedName>
        <fullName evidence="1">Uncharacterized protein</fullName>
    </submittedName>
</protein>
<dbReference type="AlphaFoldDB" id="C5K4I3"/>
<organism evidence="2">
    <name type="scientific">Perkinsus marinus (strain ATCC 50983 / TXsc)</name>
    <dbReference type="NCBI Taxonomy" id="423536"/>
    <lineage>
        <taxon>Eukaryota</taxon>
        <taxon>Sar</taxon>
        <taxon>Alveolata</taxon>
        <taxon>Perkinsozoa</taxon>
        <taxon>Perkinsea</taxon>
        <taxon>Perkinsida</taxon>
        <taxon>Perkinsidae</taxon>
        <taxon>Perkinsus</taxon>
    </lineage>
</organism>
<dbReference type="RefSeq" id="XP_002788812.1">
    <property type="nucleotide sequence ID" value="XM_002788766.1"/>
</dbReference>
<accession>C5K4I3</accession>
<evidence type="ECO:0000313" key="2">
    <source>
        <dbReference type="Proteomes" id="UP000007800"/>
    </source>
</evidence>
<dbReference type="EMBL" id="GG670502">
    <property type="protein sequence ID" value="EER20608.1"/>
    <property type="molecule type" value="Genomic_DNA"/>
</dbReference>
<sequence>MLDNGDINLLENLINGLLMELPSKPFSAILLELTRVSEIGSPKLMGLRGFPGQDGKLYLQVAKRALRM</sequence>
<name>C5K4I3_PERM5</name>
<dbReference type="GeneID" id="9054183"/>
<evidence type="ECO:0000313" key="1">
    <source>
        <dbReference type="EMBL" id="EER20608.1"/>
    </source>
</evidence>
<dbReference type="Proteomes" id="UP000007800">
    <property type="component" value="Unassembled WGS sequence"/>
</dbReference>
<keyword evidence="2" id="KW-1185">Reference proteome</keyword>